<feature type="region of interest" description="Disordered" evidence="2">
    <location>
        <begin position="243"/>
        <end position="268"/>
    </location>
</feature>
<dbReference type="Proteomes" id="UP000317374">
    <property type="component" value="Unassembled WGS sequence"/>
</dbReference>
<keyword evidence="3" id="KW-0812">Transmembrane</keyword>
<gene>
    <name evidence="4" type="ORF">SB6422_02856</name>
</gene>
<dbReference type="RefSeq" id="WP_185930847.1">
    <property type="nucleotide sequence ID" value="NZ_CABGGW010000048.1"/>
</dbReference>
<sequence length="268" mass="30784">MSAEDKTQDSNLKNDLENAIKDKLFNKLFAYVFISFLVVNWQEILILFKSSDDILYTLSVVWTGRYILSMEMFDWVGVFLPAWGYHFGLPFFWGAIASVAMPWATQFIVSLTSRAYARIRHIDYEGDIKEKDRIQNLRIKLANKTALASNLESKNARLTEQAEAFEKAIATLKHTRVDLFYGVKAIVDIYDGLGQKIENPNDFAELLKSVEKSDFYRDQALPKISRLIDELKIAYANSDPTLFFEDDNKKGGHEDKDDKPDSVNLNNK</sequence>
<reference evidence="4 5" key="1">
    <citation type="submission" date="2019-07" db="EMBL/GenBank/DDBJ databases">
        <authorList>
            <person name="Brisse S."/>
            <person name="Rodrigues C."/>
            <person name="Thorpe H."/>
        </authorList>
    </citation>
    <scope>NUCLEOTIDE SEQUENCE [LARGE SCALE GENOMIC DNA]</scope>
    <source>
        <strain evidence="4">SB6422</strain>
    </source>
</reference>
<evidence type="ECO:0000256" key="2">
    <source>
        <dbReference type="SAM" id="MobiDB-lite"/>
    </source>
</evidence>
<name>A0A564MAY1_9ENTR</name>
<accession>A0A564MAY1</accession>
<evidence type="ECO:0000256" key="3">
    <source>
        <dbReference type="SAM" id="Phobius"/>
    </source>
</evidence>
<evidence type="ECO:0000313" key="5">
    <source>
        <dbReference type="Proteomes" id="UP000317374"/>
    </source>
</evidence>
<dbReference type="EMBL" id="CABGGW010000048">
    <property type="protein sequence ID" value="VUS90541.1"/>
    <property type="molecule type" value="Genomic_DNA"/>
</dbReference>
<feature type="transmembrane region" description="Helical" evidence="3">
    <location>
        <begin position="91"/>
        <end position="111"/>
    </location>
</feature>
<keyword evidence="3" id="KW-0472">Membrane</keyword>
<feature type="transmembrane region" description="Helical" evidence="3">
    <location>
        <begin position="28"/>
        <end position="48"/>
    </location>
</feature>
<keyword evidence="3" id="KW-1133">Transmembrane helix</keyword>
<feature type="coiled-coil region" evidence="1">
    <location>
        <begin position="134"/>
        <end position="175"/>
    </location>
</feature>
<proteinExistence type="predicted"/>
<protein>
    <submittedName>
        <fullName evidence="4">Uncharacterized protein</fullName>
    </submittedName>
</protein>
<feature type="compositionally biased region" description="Basic and acidic residues" evidence="2">
    <location>
        <begin position="246"/>
        <end position="261"/>
    </location>
</feature>
<keyword evidence="1" id="KW-0175">Coiled coil</keyword>
<evidence type="ECO:0000313" key="4">
    <source>
        <dbReference type="EMBL" id="VUS90541.1"/>
    </source>
</evidence>
<dbReference type="AlphaFoldDB" id="A0A564MAY1"/>
<organism evidence="4 5">
    <name type="scientific">Klebsiella huaxiensis</name>
    <dbReference type="NCBI Taxonomy" id="2153354"/>
    <lineage>
        <taxon>Bacteria</taxon>
        <taxon>Pseudomonadati</taxon>
        <taxon>Pseudomonadota</taxon>
        <taxon>Gammaproteobacteria</taxon>
        <taxon>Enterobacterales</taxon>
        <taxon>Enterobacteriaceae</taxon>
        <taxon>Klebsiella/Raoultella group</taxon>
        <taxon>Klebsiella</taxon>
    </lineage>
</organism>
<evidence type="ECO:0000256" key="1">
    <source>
        <dbReference type="SAM" id="Coils"/>
    </source>
</evidence>